<dbReference type="InterPro" id="IPR003107">
    <property type="entry name" value="HAT"/>
</dbReference>
<feature type="region of interest" description="Disordered" evidence="2">
    <location>
        <begin position="95"/>
        <end position="115"/>
    </location>
</feature>
<feature type="compositionally biased region" description="Low complexity" evidence="2">
    <location>
        <begin position="813"/>
        <end position="824"/>
    </location>
</feature>
<feature type="region of interest" description="Disordered" evidence="2">
    <location>
        <begin position="228"/>
        <end position="419"/>
    </location>
</feature>
<dbReference type="GO" id="GO:0005634">
    <property type="term" value="C:nucleus"/>
    <property type="evidence" value="ECO:0007669"/>
    <property type="project" value="TreeGrafter"/>
</dbReference>
<feature type="compositionally biased region" description="Polar residues" evidence="2">
    <location>
        <begin position="313"/>
        <end position="325"/>
    </location>
</feature>
<evidence type="ECO:0000256" key="1">
    <source>
        <dbReference type="SAM" id="Coils"/>
    </source>
</evidence>
<feature type="region of interest" description="Disordered" evidence="2">
    <location>
        <begin position="792"/>
        <end position="868"/>
    </location>
</feature>
<dbReference type="GO" id="GO:0006396">
    <property type="term" value="P:RNA processing"/>
    <property type="evidence" value="ECO:0007669"/>
    <property type="project" value="InterPro"/>
</dbReference>
<accession>A0A9P6PMB7</accession>
<evidence type="ECO:0000313" key="4">
    <source>
        <dbReference type="EMBL" id="KAG0248794.1"/>
    </source>
</evidence>
<feature type="compositionally biased region" description="Low complexity" evidence="2">
    <location>
        <begin position="296"/>
        <end position="312"/>
    </location>
</feature>
<feature type="compositionally biased region" description="Polar residues" evidence="2">
    <location>
        <begin position="228"/>
        <end position="239"/>
    </location>
</feature>
<dbReference type="SUPFAM" id="SSF48452">
    <property type="entry name" value="TPR-like"/>
    <property type="match status" value="1"/>
</dbReference>
<dbReference type="Pfam" id="PF10650">
    <property type="entry name" value="zf-C3H1"/>
    <property type="match status" value="1"/>
</dbReference>
<reference evidence="4" key="1">
    <citation type="journal article" date="2020" name="Fungal Divers.">
        <title>Resolving the Mortierellaceae phylogeny through synthesis of multi-gene phylogenetics and phylogenomics.</title>
        <authorList>
            <person name="Vandepol N."/>
            <person name="Liber J."/>
            <person name="Desiro A."/>
            <person name="Na H."/>
            <person name="Kennedy M."/>
            <person name="Barry K."/>
            <person name="Grigoriev I.V."/>
            <person name="Miller A.N."/>
            <person name="O'Donnell K."/>
            <person name="Stajich J.E."/>
            <person name="Bonito G."/>
        </authorList>
    </citation>
    <scope>NUCLEOTIDE SEQUENCE</scope>
    <source>
        <strain evidence="4">KOD948</strain>
    </source>
</reference>
<feature type="compositionally biased region" description="Pro residues" evidence="2">
    <location>
        <begin position="265"/>
        <end position="290"/>
    </location>
</feature>
<evidence type="ECO:0000313" key="5">
    <source>
        <dbReference type="Proteomes" id="UP000726737"/>
    </source>
</evidence>
<dbReference type="InterPro" id="IPR019607">
    <property type="entry name" value="Putative_zinc-finger_domain"/>
</dbReference>
<dbReference type="Gene3D" id="1.25.40.10">
    <property type="entry name" value="Tetratricopeptide repeat domain"/>
    <property type="match status" value="2"/>
</dbReference>
<name>A0A9P6PMB7_9FUNG</name>
<dbReference type="Proteomes" id="UP000726737">
    <property type="component" value="Unassembled WGS sequence"/>
</dbReference>
<dbReference type="SMART" id="SM00386">
    <property type="entry name" value="HAT"/>
    <property type="match status" value="4"/>
</dbReference>
<keyword evidence="5" id="KW-1185">Reference proteome</keyword>
<feature type="compositionally biased region" description="Polar residues" evidence="2">
    <location>
        <begin position="735"/>
        <end position="746"/>
    </location>
</feature>
<evidence type="ECO:0000259" key="3">
    <source>
        <dbReference type="Pfam" id="PF10650"/>
    </source>
</evidence>
<feature type="compositionally biased region" description="Basic and acidic residues" evidence="2">
    <location>
        <begin position="101"/>
        <end position="110"/>
    </location>
</feature>
<feature type="compositionally biased region" description="Polar residues" evidence="2">
    <location>
        <begin position="525"/>
        <end position="541"/>
    </location>
</feature>
<feature type="compositionally biased region" description="Polar residues" evidence="2">
    <location>
        <begin position="140"/>
        <end position="149"/>
    </location>
</feature>
<organism evidence="4 5">
    <name type="scientific">Mortierella polycephala</name>
    <dbReference type="NCBI Taxonomy" id="41804"/>
    <lineage>
        <taxon>Eukaryota</taxon>
        <taxon>Fungi</taxon>
        <taxon>Fungi incertae sedis</taxon>
        <taxon>Mucoromycota</taxon>
        <taxon>Mortierellomycotina</taxon>
        <taxon>Mortierellomycetes</taxon>
        <taxon>Mortierellales</taxon>
        <taxon>Mortierellaceae</taxon>
        <taxon>Mortierella</taxon>
    </lineage>
</organism>
<keyword evidence="1" id="KW-0175">Coiled coil</keyword>
<feature type="compositionally biased region" description="Basic and acidic residues" evidence="2">
    <location>
        <begin position="747"/>
        <end position="758"/>
    </location>
</feature>
<feature type="domain" description="Putative zinc-finger" evidence="3">
    <location>
        <begin position="1008"/>
        <end position="1029"/>
    </location>
</feature>
<feature type="coiled-coil region" evidence="1">
    <location>
        <begin position="591"/>
        <end position="709"/>
    </location>
</feature>
<dbReference type="InterPro" id="IPR011990">
    <property type="entry name" value="TPR-like_helical_dom_sf"/>
</dbReference>
<dbReference type="EMBL" id="JAAAJA010000922">
    <property type="protein sequence ID" value="KAG0248794.1"/>
    <property type="molecule type" value="Genomic_DNA"/>
</dbReference>
<comment type="caution">
    <text evidence="4">The sequence shown here is derived from an EMBL/GenBank/DDBJ whole genome shotgun (WGS) entry which is preliminary data.</text>
</comment>
<dbReference type="PANTHER" id="PTHR21563">
    <property type="entry name" value="ZINC FINGER C3H1 DOMAIN-CONTAINING PROTEIN"/>
    <property type="match status" value="1"/>
</dbReference>
<feature type="region of interest" description="Disordered" evidence="2">
    <location>
        <begin position="524"/>
        <end position="555"/>
    </location>
</feature>
<proteinExistence type="predicted"/>
<evidence type="ECO:0000256" key="2">
    <source>
        <dbReference type="SAM" id="MobiDB-lite"/>
    </source>
</evidence>
<feature type="compositionally biased region" description="Acidic residues" evidence="2">
    <location>
        <begin position="346"/>
        <end position="358"/>
    </location>
</feature>
<feature type="region of interest" description="Disordered" evidence="2">
    <location>
        <begin position="1784"/>
        <end position="1816"/>
    </location>
</feature>
<dbReference type="OrthoDB" id="1922977at2759"/>
<dbReference type="GO" id="GO:0000178">
    <property type="term" value="C:exosome (RNase complex)"/>
    <property type="evidence" value="ECO:0007669"/>
    <property type="project" value="TreeGrafter"/>
</dbReference>
<protein>
    <recommendedName>
        <fullName evidence="3">Putative zinc-finger domain-containing protein</fullName>
    </recommendedName>
</protein>
<dbReference type="PANTHER" id="PTHR21563:SF3">
    <property type="entry name" value="ZINC FINGER C3H1 DOMAIN-CONTAINING PROTEIN"/>
    <property type="match status" value="1"/>
</dbReference>
<dbReference type="InterPro" id="IPR039278">
    <property type="entry name" value="Red1"/>
</dbReference>
<feature type="region of interest" description="Disordered" evidence="2">
    <location>
        <begin position="127"/>
        <end position="149"/>
    </location>
</feature>
<sequence length="1816" mass="201074">MSQSTPVSVHAIQGSLAQGRSMQMPQLQHFQQHLTPSPQGNVSVTPSLANQIMEIASQLSPSQWDQLCRLYNSGGSGNMDSINVAADLTAATPAQQHTHLLHTEPPRNDVTEEPTQSPHAIKLEEVDDGPSLLAREPCSNEGTSSGTLRTWNHSVEANYTADKFNDLSISTDGALSGSTAQTLASNTVALNSRTDSTQQEAKAITKPGLLFEGTPTNVVDNLQHQTQTMVKPRYQQSNPCVKPMNTETDRRDNSIVPGRSFSSLSPPPPPPPPPPPVTHTTPPPPPPPSHSPNDMPVEVVQSPSPVSSTSESLGKSPQESSSKDSAPSEKDTQGAETVESLAPSQDDMDMELDDDDFAESTILKGSWKTTEEGASIRTGMPARAAPKEQAHPQLRRMNNAQRPEAHSAPASLSSTPTRNLDYVDLPSTTAMIRPQRNGRRATALDFMKTQQPQPPPFISVRSLPYLIDLDDEDGDELGGALVTGNASASGSRLVSTTGNNNLTSLERQVKAMQNRIRLMEMAKLSSPSTPPGNSITPTQSALGGVPQPTAKSSPMTSEIRANVMDQTSDMDLEGHADQESKEERVQLTGVLSEHSRTLEQLRSQLQACEQEKAAATCSLDTEMANVVNDQQSLEKLQQTLHRAKENVISKRRELAEAQRQLEETEGLLTPILSRLSAMEPGKKNLQGRIEAANQKSIELKASIASLQQDIIRKRTRLVLLESTPAGTLGADIEKVSQTPTTESPRATNDDTGSKRVMDPDDQQGAPLTTKKPRTKSHELSALTKRMLELAKESESLRSGGTPAAPQNGPLANSRPAGPASSRPSTISMDKPPTTSISHLMSPAPSPLPVQQATRHGAASVVKSSRPSRKNPLVGLDKFLLQTKNLTMNAAIGGAMSMDSSPTAWRPSPEIKKIVVSNTYAFELDQLCAPSVVLPYTIPNPQAGPRNDISHVRDVKEASTADSTGNISHYVSPLTMFRSFRFSPRFKRTVRDGYRSLSFSHKIDPMKRMCLYELSGGSCNDDTCMSQHLRDCGLTDEELVIDMARYSEGSTPESRKDFVEKQSEKLAHLRASEIHNAELLVDSIVKNHRSFIKYCTQAIKFGERIVIQGEPPKEPLVVNKKNIGGTRAVDRLYGQYLNDTSALDECPIMTASLTRTLNRQHSSKNRRRHNYSSAEDYEKMVENSGSDEALWMEYAMSHLSSTTSDKSEDAEARSVYETMSVLSRAISQIPDSECLWSLYMDLYSRQGNEVETRQMFERGLLHVPDAQLLWFRYYWWEKGLFERACILDRMMRKACQAPRAEDDATTRSQFILDVALQVVKCMVSAGLVESSKNWMQTFLTCTTLDEIQDSSLLYNQMDGIWDEQDMVEDMSATLASKWLTPKDLCILWLAYVYLIWFHELPTSLFLDYPNTYTSDGALFVIQWPATAEPEEENELHTIVHEIFLGLTMYFVDADARPSLVATLKNFVGFLIARGQMQHEILELVNPTQFPELFPEVRDLFCQHFGEYEDVKNVFQQALHESPTQPYLWNRYAHMLPGEGRKACLEQCAYEFFHVETKHEANIGRSELSLILYMKLLGLALPYNSEVPPVKQDIAPFKTDICLWLNYLSLLAMHSLSGGSFAHLESAFSSALDALEEDSKAIILVEFAVHSIMSNLDKTLEAGGFSSAAISVLGEIRTSRPNPYEHSLIEEAKVLPLNDFSTLNRIVEKVWDLTSQSPNELHVELMDAFLRLFPDDPDLYLWMGDAEEANGHEDQCRKILVVCLQRFPFSDYPAWRLIMGRSEGLGSDADSMGQEGPVDRIGLQTQEQGQSVDMDMDN</sequence>
<gene>
    <name evidence="4" type="ORF">BG011_009913</name>
</gene>
<feature type="region of interest" description="Disordered" evidence="2">
    <location>
        <begin position="730"/>
        <end position="780"/>
    </location>
</feature>